<reference evidence="3" key="1">
    <citation type="submission" date="2022-01" db="EMBL/GenBank/DDBJ databases">
        <title>Genome Sequence Resource for Two Populations of Ditylenchus destructor, the Migratory Endoparasitic Phytonematode.</title>
        <authorList>
            <person name="Zhang H."/>
            <person name="Lin R."/>
            <person name="Xie B."/>
        </authorList>
    </citation>
    <scope>NUCLEOTIDE SEQUENCE</scope>
    <source>
        <strain evidence="3">BazhouSP</strain>
    </source>
</reference>
<feature type="transmembrane region" description="Helical" evidence="1">
    <location>
        <begin position="522"/>
        <end position="544"/>
    </location>
</feature>
<evidence type="ECO:0000259" key="2">
    <source>
        <dbReference type="Pfam" id="PF24359"/>
    </source>
</evidence>
<dbReference type="EMBL" id="JAKKPZ010000016">
    <property type="protein sequence ID" value="KAI1713058.1"/>
    <property type="molecule type" value="Genomic_DNA"/>
</dbReference>
<gene>
    <name evidence="3" type="ORF">DdX_09128</name>
</gene>
<evidence type="ECO:0000313" key="4">
    <source>
        <dbReference type="Proteomes" id="UP001201812"/>
    </source>
</evidence>
<keyword evidence="4" id="KW-1185">Reference proteome</keyword>
<dbReference type="InterPro" id="IPR051119">
    <property type="entry name" value="Nematode_SR-like"/>
</dbReference>
<feature type="transmembrane region" description="Helical" evidence="1">
    <location>
        <begin position="565"/>
        <end position="591"/>
    </location>
</feature>
<evidence type="ECO:0000313" key="3">
    <source>
        <dbReference type="EMBL" id="KAI1713058.1"/>
    </source>
</evidence>
<dbReference type="AlphaFoldDB" id="A0AAD4N225"/>
<evidence type="ECO:0000256" key="1">
    <source>
        <dbReference type="SAM" id="Phobius"/>
    </source>
</evidence>
<keyword evidence="1" id="KW-1133">Transmembrane helix</keyword>
<dbReference type="Pfam" id="PF24359">
    <property type="entry name" value="DUF7515"/>
    <property type="match status" value="1"/>
</dbReference>
<comment type="caution">
    <text evidence="3">The sequence shown here is derived from an EMBL/GenBank/DDBJ whole genome shotgun (WGS) entry which is preliminary data.</text>
</comment>
<feature type="transmembrane region" description="Helical" evidence="1">
    <location>
        <begin position="603"/>
        <end position="621"/>
    </location>
</feature>
<keyword evidence="1" id="KW-0812">Transmembrane</keyword>
<feature type="domain" description="DUF7515" evidence="2">
    <location>
        <begin position="12"/>
        <end position="89"/>
    </location>
</feature>
<dbReference type="Pfam" id="PF10323">
    <property type="entry name" value="7TM_GPCR_Srv"/>
    <property type="match status" value="1"/>
</dbReference>
<name>A0AAD4N225_9BILA</name>
<dbReference type="InterPro" id="IPR055937">
    <property type="entry name" value="DUF7515"/>
</dbReference>
<protein>
    <submittedName>
        <fullName evidence="3">Serpentine type 7TM GPCR chemoreceptor srv domain-containing protein</fullName>
    </submittedName>
</protein>
<dbReference type="PANTHER" id="PTHR31627">
    <property type="entry name" value="SERPENTINE RECEPTOR CLASS GAMMA-RELATED"/>
    <property type="match status" value="1"/>
</dbReference>
<proteinExistence type="predicted"/>
<dbReference type="Gene3D" id="1.20.1070.10">
    <property type="entry name" value="Rhodopsin 7-helix transmembrane proteins"/>
    <property type="match status" value="1"/>
</dbReference>
<organism evidence="3 4">
    <name type="scientific">Ditylenchus destructor</name>
    <dbReference type="NCBI Taxonomy" id="166010"/>
    <lineage>
        <taxon>Eukaryota</taxon>
        <taxon>Metazoa</taxon>
        <taxon>Ecdysozoa</taxon>
        <taxon>Nematoda</taxon>
        <taxon>Chromadorea</taxon>
        <taxon>Rhabditida</taxon>
        <taxon>Tylenchina</taxon>
        <taxon>Tylenchomorpha</taxon>
        <taxon>Sphaerularioidea</taxon>
        <taxon>Anguinidae</taxon>
        <taxon>Anguininae</taxon>
        <taxon>Ditylenchus</taxon>
    </lineage>
</organism>
<dbReference type="Proteomes" id="UP001201812">
    <property type="component" value="Unassembled WGS sequence"/>
</dbReference>
<sequence>MTNNIERSGLPNFEEQKKKLHLILLSKGEGYITVPEILKDLKNECGLDGIALAKAHGYQSFQTFLESTSMREYCRFANEPRTTTVYYGIGNNKTQHIEREMQLSLPAELEKAKKEIRKLRRQLDAVTSQPNERNALPIRGFASAKSEGLLQKQTDYNFHEKGVQTKMMDTAIDSKQTNEKSVQTEDPAPHEILATLKFLYEPHAKGQIIDRRKDPKLLYSCTRTVTLQYYGNITVKEMIARISSKYPNDDLIHEYEVHTVHFYCLEVSGDSRVVPKGNYTIELSLQEDYVPHKIFATLKCLSNRYAKDEIINRHGPPESLYSSSTTVYVAYKGNINVKDILAKIRQNYPSDMKLQKLKKYEVHTARYFEPSFNGKDYVNVSGESIVVPNGKSSLQTLIGQQQFWHVTNFLTCRKTVVFYRMPKIQAIPDPILAHPVGTLAVFIINWLFYLQCIFHATIAVNRYTMIVHSNGCWEKIWRGRNIRILIVFMIIIAMLPAIPRLWCNAKAVNHDQTCDSTNTAVGNVITPVISTLTSIISFSIELRTFVLFQRLGEAARRKRREDFRLLVYAVCQFVGQLLMTLQTIGTVISITLKLTEMRFYTKAAHSIVIAILCLSGPICLFSTSKVLRQKYVQFYNLRGYDSTCTPIGVTVITSLATRHNQS</sequence>
<feature type="transmembrane region" description="Helical" evidence="1">
    <location>
        <begin position="482"/>
        <end position="502"/>
    </location>
</feature>
<keyword evidence="1" id="KW-0472">Membrane</keyword>
<accession>A0AAD4N225</accession>
<feature type="transmembrane region" description="Helical" evidence="1">
    <location>
        <begin position="439"/>
        <end position="461"/>
    </location>
</feature>
<dbReference type="InterPro" id="IPR019426">
    <property type="entry name" value="7TM_GPCR_serpentine_rcpt_Srv"/>
</dbReference>